<dbReference type="InterPro" id="IPR036890">
    <property type="entry name" value="HATPase_C_sf"/>
</dbReference>
<evidence type="ECO:0000313" key="1">
    <source>
        <dbReference type="EMBL" id="OBQ45230.1"/>
    </source>
</evidence>
<dbReference type="Pfam" id="PF13589">
    <property type="entry name" value="HATPase_c_3"/>
    <property type="match status" value="1"/>
</dbReference>
<gene>
    <name evidence="1" type="ORF">AN484_02535</name>
</gene>
<dbReference type="AlphaFoldDB" id="A0A1B7X7H1"/>
<dbReference type="SUPFAM" id="SSF55874">
    <property type="entry name" value="ATPase domain of HSP90 chaperone/DNA topoisomerase II/histidine kinase"/>
    <property type="match status" value="1"/>
</dbReference>
<protein>
    <recommendedName>
        <fullName evidence="3">DNA mismatch repair protein</fullName>
    </recommendedName>
</protein>
<proteinExistence type="predicted"/>
<dbReference type="Proteomes" id="UP000092093">
    <property type="component" value="Unassembled WGS sequence"/>
</dbReference>
<name>A0A1B7X7H1_APHFL</name>
<sequence>MKNIQITSLGIIKALKSHNHLSSIAEYIWNGFDAKATQINIIMQSDDLGRISQLKIIDNGCGIADSNRFSVFYESNKQINFGISRNLSHIHGKNGIGRLTFFTFASSAKWDTVYEKEGKRYKYSISINSQQLDNYEISKEIETDEQTGTIVFFKDIHPSEPDNFNNELKFYLYREFSWFLELNSTKQFSIKINNIDLDYKSEFISDSTEFEESIRGYLFNLKFIRWSESLKNEFSRYYFINSQGEGTYSHTTTLNKKGDNFYHSVFVRSIFFDQEHFFPYEISSLKNTLNGKIYQSMIHLINQQLQNERRLFLKTKSDLIIEELTKNHVFPRFKNNPWDQHRKNELQDFIKELYQVEPKIFSSLNIEQKKVFVHFLNLILDSDERNKLIDVLGEIIKLDSSDLEHLSESLKVTKLTNILKTVRLIEDRYRAIAQLKDLVFNQDLKANERDHIQKFVESHYWIFGEQYHLVTAAEPKFEEALRRYIYHLRGEKPVVAIDHPDKNKEMDIFMVRQLSNNSSVNNVVVELKHPKVKLGAKQLDQVKTYMGVILEQDEFNGSNMTWDFYLIGNDFDNRIEQEIKNARYHGEKSLVYFVDNYKIYVKKWSEIFTEFELRHKFLYDKLQLEKEKLNTDMDIISANEIITNIPSNSAVQPPQRVIPEN</sequence>
<accession>A0A1B7X7H1</accession>
<comment type="caution">
    <text evidence="1">The sequence shown here is derived from an EMBL/GenBank/DDBJ whole genome shotgun (WGS) entry which is preliminary data.</text>
</comment>
<dbReference type="EMBL" id="LJOW01000006">
    <property type="protein sequence ID" value="OBQ45230.1"/>
    <property type="molecule type" value="Genomic_DNA"/>
</dbReference>
<dbReference type="PATRIC" id="fig|1710896.3.peg.6317"/>
<dbReference type="Gene3D" id="3.30.565.10">
    <property type="entry name" value="Histidine kinase-like ATPase, C-terminal domain"/>
    <property type="match status" value="1"/>
</dbReference>
<evidence type="ECO:0008006" key="3">
    <source>
        <dbReference type="Google" id="ProtNLM"/>
    </source>
</evidence>
<reference evidence="1 2" key="1">
    <citation type="submission" date="2015-09" db="EMBL/GenBank/DDBJ databases">
        <title>Aphanizomenon flos-aquae WA102.</title>
        <authorList>
            <person name="Driscoll C."/>
        </authorList>
    </citation>
    <scope>NUCLEOTIDE SEQUENCE [LARGE SCALE GENOMIC DNA]</scope>
    <source>
        <strain evidence="1">WA102</strain>
    </source>
</reference>
<organism evidence="1 2">
    <name type="scientific">Aphanizomenon flos-aquae WA102</name>
    <dbReference type="NCBI Taxonomy" id="1710896"/>
    <lineage>
        <taxon>Bacteria</taxon>
        <taxon>Bacillati</taxon>
        <taxon>Cyanobacteriota</taxon>
        <taxon>Cyanophyceae</taxon>
        <taxon>Nostocales</taxon>
        <taxon>Aphanizomenonaceae</taxon>
        <taxon>Aphanizomenon</taxon>
    </lineage>
</organism>
<evidence type="ECO:0000313" key="2">
    <source>
        <dbReference type="Proteomes" id="UP000092093"/>
    </source>
</evidence>